<dbReference type="EMBL" id="VIIS01000168">
    <property type="protein sequence ID" value="KAF0312457.1"/>
    <property type="molecule type" value="Genomic_DNA"/>
</dbReference>
<keyword evidence="2" id="KW-0812">Transmembrane</keyword>
<feature type="transmembrane region" description="Helical" evidence="2">
    <location>
        <begin position="52"/>
        <end position="70"/>
    </location>
</feature>
<dbReference type="InterPro" id="IPR055492">
    <property type="entry name" value="DUF7064"/>
</dbReference>
<evidence type="ECO:0000256" key="1">
    <source>
        <dbReference type="SAM" id="MobiDB-lite"/>
    </source>
</evidence>
<feature type="region of interest" description="Disordered" evidence="1">
    <location>
        <begin position="409"/>
        <end position="429"/>
    </location>
</feature>
<dbReference type="AlphaFoldDB" id="A0A6A4WZD7"/>
<evidence type="ECO:0000313" key="4">
    <source>
        <dbReference type="EMBL" id="KAF0312457.1"/>
    </source>
</evidence>
<sequence>MRKGSQCVPLAMPGLLLRHGSWWPSAAVMSAALLLLAGGAALLLLGQCPLPLLLLLLLLLVLLAACLLAPPPPAMFAVYSQPGPLYPLKWAAFRLLLALRSARAGRAASREGAGYGVRSLASAEQMERVQPLADHPLALDSVWMQGVSPDGGWLVAGAARRPAGRLDAVLLVGLPGVGTLCLPRHPDTVVAGGSGAFAGAGLRIWPEEPMRRWRVAFAGQLRRHPSGQLVDVALDLRFTSNMPHFDYDTDMSAAAVSRAMAREPWSRQFFGRLRDAHQTHYEQLGTASGTVTVAGHQHALRIGVVSQPYNFSRIELGYVYTPGAVRPIDWCDLELGYHGEQGTPPTDYGFSFGAGGRTYHVQVTVLEAHTVYCGADWEARLLERPCRYRLDDQAGWGMAEWQYRHNGGRPARYPLPPSEQDGQPAAGDT</sequence>
<dbReference type="PANTHER" id="PTHR34717:SF1">
    <property type="entry name" value="EG:BACR7A4.20 PROTEIN"/>
    <property type="match status" value="1"/>
</dbReference>
<name>A0A6A4WZD7_AMPAM</name>
<dbReference type="PANTHER" id="PTHR34717">
    <property type="entry name" value="EG:BACR7A4.20 PROTEIN"/>
    <property type="match status" value="1"/>
</dbReference>
<protein>
    <recommendedName>
        <fullName evidence="3">DUF7064 domain-containing protein</fullName>
    </recommendedName>
</protein>
<evidence type="ECO:0000256" key="2">
    <source>
        <dbReference type="SAM" id="Phobius"/>
    </source>
</evidence>
<dbReference type="OrthoDB" id="5798273at2759"/>
<evidence type="ECO:0000313" key="5">
    <source>
        <dbReference type="Proteomes" id="UP000440578"/>
    </source>
</evidence>
<keyword evidence="2" id="KW-1133">Transmembrane helix</keyword>
<keyword evidence="5" id="KW-1185">Reference proteome</keyword>
<feature type="transmembrane region" description="Helical" evidence="2">
    <location>
        <begin position="22"/>
        <end position="45"/>
    </location>
</feature>
<evidence type="ECO:0000259" key="3">
    <source>
        <dbReference type="Pfam" id="PF23212"/>
    </source>
</evidence>
<proteinExistence type="predicted"/>
<comment type="caution">
    <text evidence="4">The sequence shown here is derived from an EMBL/GenBank/DDBJ whole genome shotgun (WGS) entry which is preliminary data.</text>
</comment>
<gene>
    <name evidence="4" type="ORF">FJT64_016781</name>
</gene>
<reference evidence="4 5" key="1">
    <citation type="submission" date="2019-07" db="EMBL/GenBank/DDBJ databases">
        <title>Draft genome assembly of a fouling barnacle, Amphibalanus amphitrite (Darwin, 1854): The first reference genome for Thecostraca.</title>
        <authorList>
            <person name="Kim W."/>
        </authorList>
    </citation>
    <scope>NUCLEOTIDE SEQUENCE [LARGE SCALE GENOMIC DNA]</scope>
    <source>
        <strain evidence="4">SNU_AA5</strain>
        <tissue evidence="4">Soma without cirri and trophi</tissue>
    </source>
</reference>
<organism evidence="4 5">
    <name type="scientific">Amphibalanus amphitrite</name>
    <name type="common">Striped barnacle</name>
    <name type="synonym">Balanus amphitrite</name>
    <dbReference type="NCBI Taxonomy" id="1232801"/>
    <lineage>
        <taxon>Eukaryota</taxon>
        <taxon>Metazoa</taxon>
        <taxon>Ecdysozoa</taxon>
        <taxon>Arthropoda</taxon>
        <taxon>Crustacea</taxon>
        <taxon>Multicrustacea</taxon>
        <taxon>Cirripedia</taxon>
        <taxon>Thoracica</taxon>
        <taxon>Thoracicalcarea</taxon>
        <taxon>Balanomorpha</taxon>
        <taxon>Balanoidea</taxon>
        <taxon>Balanidae</taxon>
        <taxon>Amphibalaninae</taxon>
        <taxon>Amphibalanus</taxon>
    </lineage>
</organism>
<feature type="domain" description="DUF7064" evidence="3">
    <location>
        <begin position="312"/>
        <end position="402"/>
    </location>
</feature>
<keyword evidence="2" id="KW-0472">Membrane</keyword>
<dbReference type="Pfam" id="PF23212">
    <property type="entry name" value="DUF7064"/>
    <property type="match status" value="1"/>
</dbReference>
<dbReference type="Proteomes" id="UP000440578">
    <property type="component" value="Unassembled WGS sequence"/>
</dbReference>
<accession>A0A6A4WZD7</accession>